<evidence type="ECO:0000313" key="4">
    <source>
        <dbReference type="WBParaSite" id="maker-uti_cns_0049097-snap-gene-0.5-mRNA-1"/>
    </source>
</evidence>
<dbReference type="InterPro" id="IPR052709">
    <property type="entry name" value="Transposase-MT_Hybrid"/>
</dbReference>
<feature type="region of interest" description="Disordered" evidence="1">
    <location>
        <begin position="320"/>
        <end position="341"/>
    </location>
</feature>
<dbReference type="InterPro" id="IPR008974">
    <property type="entry name" value="TRAF-like"/>
</dbReference>
<organism evidence="3 4">
    <name type="scientific">Macrostomum lignano</name>
    <dbReference type="NCBI Taxonomy" id="282301"/>
    <lineage>
        <taxon>Eukaryota</taxon>
        <taxon>Metazoa</taxon>
        <taxon>Spiralia</taxon>
        <taxon>Lophotrochozoa</taxon>
        <taxon>Platyhelminthes</taxon>
        <taxon>Rhabditophora</taxon>
        <taxon>Macrostomorpha</taxon>
        <taxon>Macrostomida</taxon>
        <taxon>Macrostomidae</taxon>
        <taxon>Macrostomum</taxon>
    </lineage>
</organism>
<feature type="region of interest" description="Disordered" evidence="1">
    <location>
        <begin position="570"/>
        <end position="615"/>
    </location>
</feature>
<dbReference type="PANTHER" id="PTHR46060:SF1">
    <property type="entry name" value="MARINER MOS1 TRANSPOSASE-LIKE PROTEIN"/>
    <property type="match status" value="1"/>
</dbReference>
<proteinExistence type="predicted"/>
<accession>A0A1I8JM85</accession>
<evidence type="ECO:0000256" key="2">
    <source>
        <dbReference type="SAM" id="Phobius"/>
    </source>
</evidence>
<dbReference type="Gene3D" id="2.60.210.10">
    <property type="entry name" value="Apoptosis, Tumor Necrosis Factor Receptor Associated Protein 2, Chain A"/>
    <property type="match status" value="1"/>
</dbReference>
<keyword evidence="2" id="KW-1133">Transmembrane helix</keyword>
<name>A0A1I8JM85_9PLAT</name>
<keyword evidence="2" id="KW-0812">Transmembrane</keyword>
<feature type="transmembrane region" description="Helical" evidence="2">
    <location>
        <begin position="498"/>
        <end position="523"/>
    </location>
</feature>
<dbReference type="GO" id="GO:0003676">
    <property type="term" value="F:nucleic acid binding"/>
    <property type="evidence" value="ECO:0007669"/>
    <property type="project" value="InterPro"/>
</dbReference>
<sequence>PIVSYPSTSSSTTSCESAKVFSSWRSSSSSISGTSVTKDAALESTAGRLQFFSLHKDVQLHVLEYKVVQITDTSTRGFNSGIRLPMQWGPRGRQPYTKPMKSAWICNTRCTVWFDAFGVLMADYLAEKATINAAYVQDRVVASGSATSCGKPCILCDKSRLHAASATTRKVQGLGFRLLSHPPHSPDLTIADFHSFGAMKKPARSLLYHPSSRMEALKSTLKKWTAALTSDMTNTCNTSLDASQKLHLTKDPITSVWLDQELKKPLYSGPRRLFGFFRCRASGGCSEEAEETAHSASPWRPMTSFGLACSAVLLTGGGEELSSSRVPEVPGEQRDALGPANVGENRVWPEEAVAREAAMPGEGHADCSEVSAVEPEEGSTQERGGTGDGSTGLPAILGVVPPVEMLGISPALNAGVDHRGGDGGSRPQQRAGGASLGQQVGALVAEETSVAQDPSELHLRKPVELGVAVQDGPGAGGAAAEGPKGCLAVRSRMDTMPIVYTALVLVISLVLAVGADALLIFLVQVWLPSRAARIAAENLQSGAAEAGGLEAALPPSMVVAAATVAAAAAEAERDEREETIDSEPSETDEQLWQDRPASAAPPEPPAASPGLQSAGRRLRGLPLSGQISADYSEAEGGGDLPARLFRAARESENPLTVADWSCADRAAERRATDRLTRFAWTVPRWSRGARSVRQLLSPEFADPLLPGVSWVCQLRRKGQRMQVLVKAARLEPVEFPEGRLFAELSCACGGVAKRTFGAFYPGIFEFALSLDDAPGTADSLTVACSAAILTTVPISQLPPLPPTCQTDEQGRYVNCHPAGIRWQLADWHRLAWRPGEAAFSPLFSCAPLPGWLWQVHLYPASDEPSTAGLTSVFLKLVDTDGPAAGPLEADFELALVPGAFDLATSAADGFFDTVEFARGDAHGFRGVALLCRLRAAGPMLIDCALRLKMPLFT</sequence>
<evidence type="ECO:0000313" key="3">
    <source>
        <dbReference type="Proteomes" id="UP000095280"/>
    </source>
</evidence>
<dbReference type="WBParaSite" id="maker-uti_cns_0049097-snap-gene-0.5-mRNA-1">
    <property type="protein sequence ID" value="maker-uti_cns_0049097-snap-gene-0.5-mRNA-1"/>
    <property type="gene ID" value="maker-uti_cns_0049097-snap-gene-0.5"/>
</dbReference>
<feature type="region of interest" description="Disordered" evidence="1">
    <location>
        <begin position="358"/>
        <end position="396"/>
    </location>
</feature>
<dbReference type="Proteomes" id="UP000095280">
    <property type="component" value="Unplaced"/>
</dbReference>
<dbReference type="AlphaFoldDB" id="A0A1I8JM85"/>
<evidence type="ECO:0000256" key="1">
    <source>
        <dbReference type="SAM" id="MobiDB-lite"/>
    </source>
</evidence>
<dbReference type="PANTHER" id="PTHR46060">
    <property type="entry name" value="MARINER MOS1 TRANSPOSASE-LIKE PROTEIN"/>
    <property type="match status" value="1"/>
</dbReference>
<dbReference type="SUPFAM" id="SSF49599">
    <property type="entry name" value="TRAF domain-like"/>
    <property type="match status" value="1"/>
</dbReference>
<protein>
    <submittedName>
        <fullName evidence="4">MATH domain-containing protein</fullName>
    </submittedName>
</protein>
<keyword evidence="3" id="KW-1185">Reference proteome</keyword>
<keyword evidence="2" id="KW-0472">Membrane</keyword>
<dbReference type="Gene3D" id="3.30.420.10">
    <property type="entry name" value="Ribonuclease H-like superfamily/Ribonuclease H"/>
    <property type="match status" value="1"/>
</dbReference>
<feature type="compositionally biased region" description="Acidic residues" evidence="1">
    <location>
        <begin position="577"/>
        <end position="591"/>
    </location>
</feature>
<feature type="region of interest" description="Disordered" evidence="1">
    <location>
        <begin position="412"/>
        <end position="437"/>
    </location>
</feature>
<dbReference type="InterPro" id="IPR036397">
    <property type="entry name" value="RNaseH_sf"/>
</dbReference>
<reference evidence="4" key="1">
    <citation type="submission" date="2016-11" db="UniProtKB">
        <authorList>
            <consortium name="WormBaseParasite"/>
        </authorList>
    </citation>
    <scope>IDENTIFICATION</scope>
</reference>